<dbReference type="SUPFAM" id="SSF103473">
    <property type="entry name" value="MFS general substrate transporter"/>
    <property type="match status" value="1"/>
</dbReference>
<evidence type="ECO:0000256" key="2">
    <source>
        <dbReference type="ARBA" id="ARBA00022692"/>
    </source>
</evidence>
<feature type="transmembrane region" description="Helical" evidence="6">
    <location>
        <begin position="443"/>
        <end position="461"/>
    </location>
</feature>
<keyword evidence="2 6" id="KW-0812">Transmembrane</keyword>
<dbReference type="InterPro" id="IPR011701">
    <property type="entry name" value="MFS"/>
</dbReference>
<dbReference type="AlphaFoldDB" id="R7S1B2"/>
<evidence type="ECO:0000256" key="5">
    <source>
        <dbReference type="SAM" id="MobiDB-lite"/>
    </source>
</evidence>
<feature type="transmembrane region" description="Helical" evidence="6">
    <location>
        <begin position="63"/>
        <end position="84"/>
    </location>
</feature>
<keyword evidence="3 6" id="KW-1133">Transmembrane helix</keyword>
<dbReference type="KEGG" id="psq:PUNSTDRAFT_108854"/>
<keyword evidence="4 6" id="KW-0472">Membrane</keyword>
<evidence type="ECO:0000256" key="1">
    <source>
        <dbReference type="ARBA" id="ARBA00004141"/>
    </source>
</evidence>
<feature type="compositionally biased region" description="Pro residues" evidence="5">
    <location>
        <begin position="263"/>
        <end position="275"/>
    </location>
</feature>
<dbReference type="Pfam" id="PF07690">
    <property type="entry name" value="MFS_1"/>
    <property type="match status" value="1"/>
</dbReference>
<dbReference type="GO" id="GO:0022857">
    <property type="term" value="F:transmembrane transporter activity"/>
    <property type="evidence" value="ECO:0007669"/>
    <property type="project" value="InterPro"/>
</dbReference>
<dbReference type="eggNOG" id="KOG2325">
    <property type="taxonomic scope" value="Eukaryota"/>
</dbReference>
<feature type="transmembrane region" description="Helical" evidence="6">
    <location>
        <begin position="467"/>
        <end position="486"/>
    </location>
</feature>
<feature type="transmembrane region" description="Helical" evidence="6">
    <location>
        <begin position="129"/>
        <end position="147"/>
    </location>
</feature>
<dbReference type="PANTHER" id="PTHR23510">
    <property type="entry name" value="INNER MEMBRANE TRANSPORT PROTEIN YAJR"/>
    <property type="match status" value="1"/>
</dbReference>
<feature type="transmembrane region" description="Helical" evidence="6">
    <location>
        <begin position="300"/>
        <end position="320"/>
    </location>
</feature>
<comment type="subcellular location">
    <subcellularLocation>
        <location evidence="1">Membrane</location>
        <topology evidence="1">Multi-pass membrane protein</topology>
    </subcellularLocation>
</comment>
<feature type="transmembrane region" description="Helical" evidence="6">
    <location>
        <begin position="371"/>
        <end position="391"/>
    </location>
</feature>
<organism evidence="7 8">
    <name type="scientific">Punctularia strigosozonata (strain HHB-11173)</name>
    <name type="common">White-rot fungus</name>
    <dbReference type="NCBI Taxonomy" id="741275"/>
    <lineage>
        <taxon>Eukaryota</taxon>
        <taxon>Fungi</taxon>
        <taxon>Dikarya</taxon>
        <taxon>Basidiomycota</taxon>
        <taxon>Agaricomycotina</taxon>
        <taxon>Agaricomycetes</taxon>
        <taxon>Corticiales</taxon>
        <taxon>Punctulariaceae</taxon>
        <taxon>Punctularia</taxon>
    </lineage>
</organism>
<proteinExistence type="predicted"/>
<keyword evidence="8" id="KW-1185">Reference proteome</keyword>
<dbReference type="InterPro" id="IPR051068">
    <property type="entry name" value="MFS_Domain-Containing_Protein"/>
</dbReference>
<gene>
    <name evidence="7" type="ORF">PUNSTDRAFT_108854</name>
</gene>
<dbReference type="GeneID" id="18876193"/>
<feature type="transmembrane region" description="Helical" evidence="6">
    <location>
        <begin position="231"/>
        <end position="249"/>
    </location>
</feature>
<dbReference type="Gene3D" id="1.20.1250.20">
    <property type="entry name" value="MFS general substrate transporter like domains"/>
    <property type="match status" value="1"/>
</dbReference>
<dbReference type="EMBL" id="JH687557">
    <property type="protein sequence ID" value="EIN04013.1"/>
    <property type="molecule type" value="Genomic_DNA"/>
</dbReference>
<dbReference type="OMA" id="TSPAWIM"/>
<dbReference type="OrthoDB" id="2015447at2759"/>
<feature type="transmembrane region" description="Helical" evidence="6">
    <location>
        <begin position="153"/>
        <end position="174"/>
    </location>
</feature>
<evidence type="ECO:0000256" key="4">
    <source>
        <dbReference type="ARBA" id="ARBA00023136"/>
    </source>
</evidence>
<feature type="transmembrane region" description="Helical" evidence="6">
    <location>
        <begin position="195"/>
        <end position="219"/>
    </location>
</feature>
<dbReference type="GO" id="GO:0016020">
    <property type="term" value="C:membrane"/>
    <property type="evidence" value="ECO:0007669"/>
    <property type="project" value="UniProtKB-SubCell"/>
</dbReference>
<dbReference type="RefSeq" id="XP_007388802.1">
    <property type="nucleotide sequence ID" value="XM_007388740.1"/>
</dbReference>
<dbReference type="HOGENOM" id="CLU_042172_0_0_1"/>
<reference evidence="8" key="1">
    <citation type="journal article" date="2012" name="Science">
        <title>The Paleozoic origin of enzymatic lignin decomposition reconstructed from 31 fungal genomes.</title>
        <authorList>
            <person name="Floudas D."/>
            <person name="Binder M."/>
            <person name="Riley R."/>
            <person name="Barry K."/>
            <person name="Blanchette R.A."/>
            <person name="Henrissat B."/>
            <person name="Martinez A.T."/>
            <person name="Otillar R."/>
            <person name="Spatafora J.W."/>
            <person name="Yadav J.S."/>
            <person name="Aerts A."/>
            <person name="Benoit I."/>
            <person name="Boyd A."/>
            <person name="Carlson A."/>
            <person name="Copeland A."/>
            <person name="Coutinho P.M."/>
            <person name="de Vries R.P."/>
            <person name="Ferreira P."/>
            <person name="Findley K."/>
            <person name="Foster B."/>
            <person name="Gaskell J."/>
            <person name="Glotzer D."/>
            <person name="Gorecki P."/>
            <person name="Heitman J."/>
            <person name="Hesse C."/>
            <person name="Hori C."/>
            <person name="Igarashi K."/>
            <person name="Jurgens J.A."/>
            <person name="Kallen N."/>
            <person name="Kersten P."/>
            <person name="Kohler A."/>
            <person name="Kuees U."/>
            <person name="Kumar T.K.A."/>
            <person name="Kuo A."/>
            <person name="LaButti K."/>
            <person name="Larrondo L.F."/>
            <person name="Lindquist E."/>
            <person name="Ling A."/>
            <person name="Lombard V."/>
            <person name="Lucas S."/>
            <person name="Lundell T."/>
            <person name="Martin R."/>
            <person name="McLaughlin D.J."/>
            <person name="Morgenstern I."/>
            <person name="Morin E."/>
            <person name="Murat C."/>
            <person name="Nagy L.G."/>
            <person name="Nolan M."/>
            <person name="Ohm R.A."/>
            <person name="Patyshakuliyeva A."/>
            <person name="Rokas A."/>
            <person name="Ruiz-Duenas F.J."/>
            <person name="Sabat G."/>
            <person name="Salamov A."/>
            <person name="Samejima M."/>
            <person name="Schmutz J."/>
            <person name="Slot J.C."/>
            <person name="St John F."/>
            <person name="Stenlid J."/>
            <person name="Sun H."/>
            <person name="Sun S."/>
            <person name="Syed K."/>
            <person name="Tsang A."/>
            <person name="Wiebenga A."/>
            <person name="Young D."/>
            <person name="Pisabarro A."/>
            <person name="Eastwood D.C."/>
            <person name="Martin F."/>
            <person name="Cullen D."/>
            <person name="Grigoriev I.V."/>
            <person name="Hibbett D.S."/>
        </authorList>
    </citation>
    <scope>NUCLEOTIDE SEQUENCE [LARGE SCALE GENOMIC DNA]</scope>
    <source>
        <strain evidence="8">HHB-11173 SS5</strain>
    </source>
</reference>
<dbReference type="InterPro" id="IPR036259">
    <property type="entry name" value="MFS_trans_sf"/>
</dbReference>
<evidence type="ECO:0000313" key="7">
    <source>
        <dbReference type="EMBL" id="EIN04013.1"/>
    </source>
</evidence>
<evidence type="ECO:0000256" key="3">
    <source>
        <dbReference type="ARBA" id="ARBA00022989"/>
    </source>
</evidence>
<evidence type="ECO:0000256" key="6">
    <source>
        <dbReference type="SAM" id="Phobius"/>
    </source>
</evidence>
<dbReference type="PANTHER" id="PTHR23510:SF64">
    <property type="entry name" value="INNER MEMBRANE TRANSPORT PROTEIN YAJR"/>
    <property type="match status" value="1"/>
</dbReference>
<evidence type="ECO:0000313" key="8">
    <source>
        <dbReference type="Proteomes" id="UP000054196"/>
    </source>
</evidence>
<feature type="transmembrane region" description="Helical" evidence="6">
    <location>
        <begin position="340"/>
        <end position="362"/>
    </location>
</feature>
<sequence>MRRHENAHARSREHALPFGRLQPSFLRLSSTIRSSARSVAAEPTSEAQEDTSRTVDEFKLPRMSCLCTMILCNVFLQLSFFVVVSSSNEYAKHLGGTSTFSGVVIGIPTAVSGLALLPIMKYDRNGYKIPLHIACASAILGHILYALAYKTNFLYLILIGRMVNGIAFTSFMYTKKYCSDSRVVGIRRRTTLASWLVMGQGVGMTLGPFAGGLLFKIGFANPIFNGFTSPAWIMAIVWLGFWIFSAVFFEDPPAPATRATPLSPLPAPQEDPSVPPSTDVSTAALIPEDDDTHRMTPGRWGVCVCMCWFAMTCFFVLGAWEANLPVFGAASPTFRWTAFGAGNFIALGGICTFPFLLLNLLVARRIQDRKLLLFGTSVGFAGLAIFLALLNTGAVRYGSLFVCWFAVALGFNLASTVTLSLLSKQLPPEWNGRTSLAIQYSNYTGRVTGAIWGGSGVAVGMSNYVGLEIAIVGIGAALFLTFWRSLKAKTG</sequence>
<name>R7S1B2_PUNST</name>
<dbReference type="Proteomes" id="UP000054196">
    <property type="component" value="Unassembled WGS sequence"/>
</dbReference>
<feature type="transmembrane region" description="Helical" evidence="6">
    <location>
        <begin position="96"/>
        <end position="117"/>
    </location>
</feature>
<feature type="region of interest" description="Disordered" evidence="5">
    <location>
        <begin position="259"/>
        <end position="281"/>
    </location>
</feature>
<protein>
    <submittedName>
        <fullName evidence="7">MFS general substrate transporter</fullName>
    </submittedName>
</protein>
<accession>R7S1B2</accession>
<feature type="transmembrane region" description="Helical" evidence="6">
    <location>
        <begin position="397"/>
        <end position="422"/>
    </location>
</feature>